<protein>
    <recommendedName>
        <fullName evidence="4">TIGR02588 family protein</fullName>
    </recommendedName>
</protein>
<name>A0ABX1VCK7_9PLAN</name>
<reference evidence="2 3" key="1">
    <citation type="journal article" date="2020" name="Syst. Appl. Microbiol.">
        <title>Alienimonas chondri sp. nov., a novel planctomycete isolated from the biofilm of the red alga Chondrus crispus.</title>
        <authorList>
            <person name="Vitorino I."/>
            <person name="Albuquerque L."/>
            <person name="Wiegand S."/>
            <person name="Kallscheuer N."/>
            <person name="da Costa M.S."/>
            <person name="Lobo-da-Cunha A."/>
            <person name="Jogler C."/>
            <person name="Lage O.M."/>
        </authorList>
    </citation>
    <scope>NUCLEOTIDE SEQUENCE [LARGE SCALE GENOMIC DNA]</scope>
    <source>
        <strain evidence="2 3">LzC2</strain>
    </source>
</reference>
<organism evidence="2 3">
    <name type="scientific">Alienimonas chondri</name>
    <dbReference type="NCBI Taxonomy" id="2681879"/>
    <lineage>
        <taxon>Bacteria</taxon>
        <taxon>Pseudomonadati</taxon>
        <taxon>Planctomycetota</taxon>
        <taxon>Planctomycetia</taxon>
        <taxon>Planctomycetales</taxon>
        <taxon>Planctomycetaceae</taxon>
        <taxon>Alienimonas</taxon>
    </lineage>
</organism>
<evidence type="ECO:0000256" key="1">
    <source>
        <dbReference type="SAM" id="Phobius"/>
    </source>
</evidence>
<evidence type="ECO:0000313" key="3">
    <source>
        <dbReference type="Proteomes" id="UP000609651"/>
    </source>
</evidence>
<proteinExistence type="predicted"/>
<keyword evidence="1" id="KW-1133">Transmembrane helix</keyword>
<dbReference type="EMBL" id="WTPX01000049">
    <property type="protein sequence ID" value="NNJ25784.1"/>
    <property type="molecule type" value="Genomic_DNA"/>
</dbReference>
<dbReference type="RefSeq" id="WP_171186142.1">
    <property type="nucleotide sequence ID" value="NZ_WTPX01000049.1"/>
</dbReference>
<keyword evidence="3" id="KW-1185">Reference proteome</keyword>
<evidence type="ECO:0000313" key="2">
    <source>
        <dbReference type="EMBL" id="NNJ25784.1"/>
    </source>
</evidence>
<sequence>MTAPNSDRKNALEWGVFALGALLVAATVGCLVFEWVRQGNGAPPAPTVRLGTAEPRDGVFAVPVTVENKGGSTAEGVRVEVTLVRPGEPEERASFTVAFLPGDGTREGWVTFSTDPADGRLEGRAVGYEQP</sequence>
<gene>
    <name evidence="2" type="ORF">LzC2_18580</name>
</gene>
<evidence type="ECO:0008006" key="4">
    <source>
        <dbReference type="Google" id="ProtNLM"/>
    </source>
</evidence>
<keyword evidence="1" id="KW-0812">Transmembrane</keyword>
<feature type="transmembrane region" description="Helical" evidence="1">
    <location>
        <begin position="14"/>
        <end position="36"/>
    </location>
</feature>
<accession>A0ABX1VCK7</accession>
<keyword evidence="1" id="KW-0472">Membrane</keyword>
<dbReference type="Proteomes" id="UP000609651">
    <property type="component" value="Unassembled WGS sequence"/>
</dbReference>
<comment type="caution">
    <text evidence="2">The sequence shown here is derived from an EMBL/GenBank/DDBJ whole genome shotgun (WGS) entry which is preliminary data.</text>
</comment>